<evidence type="ECO:0000256" key="4">
    <source>
        <dbReference type="ARBA" id="ARBA00022719"/>
    </source>
</evidence>
<evidence type="ECO:0000256" key="7">
    <source>
        <dbReference type="ARBA" id="ARBA00023136"/>
    </source>
</evidence>
<comment type="similarity">
    <text evidence="2">Belongs to the VKOR family.</text>
</comment>
<keyword evidence="9" id="KW-0676">Redox-active center</keyword>
<keyword evidence="7 10" id="KW-0472">Membrane</keyword>
<feature type="transmembrane region" description="Helical" evidence="10">
    <location>
        <begin position="129"/>
        <end position="156"/>
    </location>
</feature>
<evidence type="ECO:0000256" key="3">
    <source>
        <dbReference type="ARBA" id="ARBA00022692"/>
    </source>
</evidence>
<keyword evidence="4" id="KW-0874">Quinone</keyword>
<dbReference type="SMART" id="SM00756">
    <property type="entry name" value="VKc"/>
    <property type="match status" value="1"/>
</dbReference>
<accession>A0ABX0XYS0</accession>
<dbReference type="Proteomes" id="UP000722989">
    <property type="component" value="Unassembled WGS sequence"/>
</dbReference>
<sequence>MTDLRLWWWRTVHGPSAWTRRAPVVLLGVSGAIVSTYLAMYQYHLIDVVWDPLFGDGSRQVLTSALSRALPVHDAALGAAAYLAEVVLELSGSSRRWRDAPWLVLLLGVVAAAMAATAVALLAVQALVVHAFCTLCLVSAVISGIVPFLVADEVVAAARQVRRGRRFGLPLWRALRGRVGPSTT</sequence>
<dbReference type="InterPro" id="IPR012932">
    <property type="entry name" value="VKOR"/>
</dbReference>
<organism evidence="12 13">
    <name type="scientific">Planosporangium thailandense</name>
    <dbReference type="NCBI Taxonomy" id="765197"/>
    <lineage>
        <taxon>Bacteria</taxon>
        <taxon>Bacillati</taxon>
        <taxon>Actinomycetota</taxon>
        <taxon>Actinomycetes</taxon>
        <taxon>Micromonosporales</taxon>
        <taxon>Micromonosporaceae</taxon>
        <taxon>Planosporangium</taxon>
    </lineage>
</organism>
<dbReference type="Pfam" id="PF07884">
    <property type="entry name" value="VKOR"/>
    <property type="match status" value="1"/>
</dbReference>
<dbReference type="RefSeq" id="WP_167926129.1">
    <property type="nucleotide sequence ID" value="NZ_JAATVY010000010.1"/>
</dbReference>
<dbReference type="EMBL" id="JAATVY010000010">
    <property type="protein sequence ID" value="NJC71220.1"/>
    <property type="molecule type" value="Genomic_DNA"/>
</dbReference>
<evidence type="ECO:0000259" key="11">
    <source>
        <dbReference type="SMART" id="SM00756"/>
    </source>
</evidence>
<comment type="caution">
    <text evidence="12">The sequence shown here is derived from an EMBL/GenBank/DDBJ whole genome shotgun (WGS) entry which is preliminary data.</text>
</comment>
<evidence type="ECO:0000256" key="6">
    <source>
        <dbReference type="ARBA" id="ARBA00023002"/>
    </source>
</evidence>
<evidence type="ECO:0000256" key="9">
    <source>
        <dbReference type="ARBA" id="ARBA00023284"/>
    </source>
</evidence>
<proteinExistence type="inferred from homology"/>
<evidence type="ECO:0000256" key="5">
    <source>
        <dbReference type="ARBA" id="ARBA00022989"/>
    </source>
</evidence>
<keyword evidence="8" id="KW-1015">Disulfide bond</keyword>
<feature type="transmembrane region" description="Helical" evidence="10">
    <location>
        <begin position="24"/>
        <end position="45"/>
    </location>
</feature>
<keyword evidence="6" id="KW-0560">Oxidoreductase</keyword>
<keyword evidence="13" id="KW-1185">Reference proteome</keyword>
<comment type="subcellular location">
    <subcellularLocation>
        <location evidence="1">Membrane</location>
        <topology evidence="1">Multi-pass membrane protein</topology>
    </subcellularLocation>
</comment>
<evidence type="ECO:0000256" key="1">
    <source>
        <dbReference type="ARBA" id="ARBA00004141"/>
    </source>
</evidence>
<gene>
    <name evidence="12" type="ORF">HC031_16085</name>
</gene>
<evidence type="ECO:0000256" key="8">
    <source>
        <dbReference type="ARBA" id="ARBA00023157"/>
    </source>
</evidence>
<protein>
    <submittedName>
        <fullName evidence="12">Vitamin K epoxide reductase</fullName>
    </submittedName>
</protein>
<dbReference type="InterPro" id="IPR038354">
    <property type="entry name" value="VKOR_sf"/>
</dbReference>
<evidence type="ECO:0000256" key="10">
    <source>
        <dbReference type="SAM" id="Phobius"/>
    </source>
</evidence>
<keyword evidence="3 10" id="KW-0812">Transmembrane</keyword>
<dbReference type="Gene3D" id="1.20.1440.130">
    <property type="entry name" value="VKOR domain"/>
    <property type="match status" value="1"/>
</dbReference>
<keyword evidence="5 10" id="KW-1133">Transmembrane helix</keyword>
<reference evidence="12 13" key="1">
    <citation type="submission" date="2020-03" db="EMBL/GenBank/DDBJ databases">
        <title>WGS of the type strain of Planosporangium spp.</title>
        <authorList>
            <person name="Thawai C."/>
        </authorList>
    </citation>
    <scope>NUCLEOTIDE SEQUENCE [LARGE SCALE GENOMIC DNA]</scope>
    <source>
        <strain evidence="12 13">TBRC 5610</strain>
    </source>
</reference>
<feature type="domain" description="Vitamin K epoxide reductase" evidence="11">
    <location>
        <begin position="16"/>
        <end position="154"/>
    </location>
</feature>
<feature type="transmembrane region" description="Helical" evidence="10">
    <location>
        <begin position="100"/>
        <end position="123"/>
    </location>
</feature>
<name>A0ABX0XYS0_9ACTN</name>
<evidence type="ECO:0000313" key="12">
    <source>
        <dbReference type="EMBL" id="NJC71220.1"/>
    </source>
</evidence>
<evidence type="ECO:0000256" key="2">
    <source>
        <dbReference type="ARBA" id="ARBA00006214"/>
    </source>
</evidence>
<evidence type="ECO:0000313" key="13">
    <source>
        <dbReference type="Proteomes" id="UP000722989"/>
    </source>
</evidence>